<evidence type="ECO:0000313" key="1">
    <source>
        <dbReference type="EMBL" id="CAJ0928566.1"/>
    </source>
</evidence>
<protein>
    <submittedName>
        <fullName evidence="1">Uncharacterized protein</fullName>
    </submittedName>
</protein>
<accession>A0ABN9KYF6</accession>
<dbReference type="InterPro" id="IPR043502">
    <property type="entry name" value="DNA/RNA_pol_sf"/>
</dbReference>
<keyword evidence="2" id="KW-1185">Reference proteome</keyword>
<sequence>MLNIFIGMCKYFGVPVADEKTVLPTTVIEFLEITLYSSTMECRLPEEKNIRLRAALLNFITKKKITLKELQSLVGLLNFAVKIIPIGRTFSHRLYDATRGFSSPHSHIRIASDLKEDARICLRMFCFTSIESSFDRMLSAHSNSFQMQNHTPGIHP</sequence>
<comment type="caution">
    <text evidence="1">The sequence shown here is derived from an EMBL/GenBank/DDBJ whole genome shotgun (WGS) entry which is preliminary data.</text>
</comment>
<proteinExistence type="predicted"/>
<dbReference type="PANTHER" id="PTHR33050">
    <property type="entry name" value="REVERSE TRANSCRIPTASE DOMAIN-CONTAINING PROTEIN"/>
    <property type="match status" value="1"/>
</dbReference>
<dbReference type="SUPFAM" id="SSF56672">
    <property type="entry name" value="DNA/RNA polymerases"/>
    <property type="match status" value="1"/>
</dbReference>
<dbReference type="InterPro" id="IPR052055">
    <property type="entry name" value="Hepadnavirus_pol/RT"/>
</dbReference>
<reference evidence="1" key="1">
    <citation type="submission" date="2023-07" db="EMBL/GenBank/DDBJ databases">
        <authorList>
            <person name="Stuckert A."/>
        </authorList>
    </citation>
    <scope>NUCLEOTIDE SEQUENCE</scope>
</reference>
<evidence type="ECO:0000313" key="2">
    <source>
        <dbReference type="Proteomes" id="UP001176940"/>
    </source>
</evidence>
<name>A0ABN9KYF6_9NEOB</name>
<dbReference type="PANTHER" id="PTHR33050:SF8">
    <property type="entry name" value="REVERSE TRANSCRIPTASE DOMAIN-CONTAINING PROTEIN"/>
    <property type="match status" value="1"/>
</dbReference>
<organism evidence="1 2">
    <name type="scientific">Ranitomeya imitator</name>
    <name type="common">mimic poison frog</name>
    <dbReference type="NCBI Taxonomy" id="111125"/>
    <lineage>
        <taxon>Eukaryota</taxon>
        <taxon>Metazoa</taxon>
        <taxon>Chordata</taxon>
        <taxon>Craniata</taxon>
        <taxon>Vertebrata</taxon>
        <taxon>Euteleostomi</taxon>
        <taxon>Amphibia</taxon>
        <taxon>Batrachia</taxon>
        <taxon>Anura</taxon>
        <taxon>Neobatrachia</taxon>
        <taxon>Hyloidea</taxon>
        <taxon>Dendrobatidae</taxon>
        <taxon>Dendrobatinae</taxon>
        <taxon>Ranitomeya</taxon>
    </lineage>
</organism>
<dbReference type="EMBL" id="CAUEEQ010005302">
    <property type="protein sequence ID" value="CAJ0928566.1"/>
    <property type="molecule type" value="Genomic_DNA"/>
</dbReference>
<dbReference type="Proteomes" id="UP001176940">
    <property type="component" value="Unassembled WGS sequence"/>
</dbReference>
<gene>
    <name evidence="1" type="ORF">RIMI_LOCUS3505917</name>
</gene>